<accession>A0A212EXQ5</accession>
<evidence type="ECO:0000256" key="2">
    <source>
        <dbReference type="ARBA" id="ARBA00022771"/>
    </source>
</evidence>
<dbReference type="InParanoid" id="A0A212EXQ5"/>
<sequence>MLKPYNFFLHWVYKTSATKLAVIEGFTFYCATKDKMTSAWRCTKGGNCKAKFTLHTGTQDIMRPDLHHDHSPPNFIIKDGDKMTSAWRCTKGGNCKAKFTLHTGTQDIMRPDLHHDHSPPNFIIKDGVY</sequence>
<evidence type="ECO:0000256" key="1">
    <source>
        <dbReference type="ARBA" id="ARBA00022723"/>
    </source>
</evidence>
<reference evidence="5 6" key="1">
    <citation type="journal article" date="2011" name="Cell">
        <title>The monarch butterfly genome yields insights into long-distance migration.</title>
        <authorList>
            <person name="Zhan S."/>
            <person name="Merlin C."/>
            <person name="Boore J.L."/>
            <person name="Reppert S.M."/>
        </authorList>
    </citation>
    <scope>NUCLEOTIDE SEQUENCE [LARGE SCALE GENOMIC DNA]</scope>
    <source>
        <strain evidence="5">F-2</strain>
    </source>
</reference>
<evidence type="ECO:0000256" key="3">
    <source>
        <dbReference type="ARBA" id="ARBA00022833"/>
    </source>
</evidence>
<organism evidence="5 6">
    <name type="scientific">Danaus plexippus plexippus</name>
    <dbReference type="NCBI Taxonomy" id="278856"/>
    <lineage>
        <taxon>Eukaryota</taxon>
        <taxon>Metazoa</taxon>
        <taxon>Ecdysozoa</taxon>
        <taxon>Arthropoda</taxon>
        <taxon>Hexapoda</taxon>
        <taxon>Insecta</taxon>
        <taxon>Pterygota</taxon>
        <taxon>Neoptera</taxon>
        <taxon>Endopterygota</taxon>
        <taxon>Lepidoptera</taxon>
        <taxon>Glossata</taxon>
        <taxon>Ditrysia</taxon>
        <taxon>Papilionoidea</taxon>
        <taxon>Nymphalidae</taxon>
        <taxon>Danainae</taxon>
        <taxon>Danaini</taxon>
        <taxon>Danaina</taxon>
        <taxon>Danaus</taxon>
        <taxon>Danaus</taxon>
    </lineage>
</organism>
<protein>
    <recommendedName>
        <fullName evidence="4">FLYWCH-type domain-containing protein</fullName>
    </recommendedName>
</protein>
<comment type="caution">
    <text evidence="5">The sequence shown here is derived from an EMBL/GenBank/DDBJ whole genome shotgun (WGS) entry which is preliminary data.</text>
</comment>
<evidence type="ECO:0000313" key="5">
    <source>
        <dbReference type="EMBL" id="OWR46273.1"/>
    </source>
</evidence>
<dbReference type="KEGG" id="dpl:KGM_208256"/>
<gene>
    <name evidence="5" type="ORF">KGM_208256</name>
</gene>
<feature type="domain" description="FLYWCH-type" evidence="4">
    <location>
        <begin position="19"/>
        <end position="70"/>
    </location>
</feature>
<dbReference type="Proteomes" id="UP000007151">
    <property type="component" value="Unassembled WGS sequence"/>
</dbReference>
<dbReference type="GO" id="GO:0008270">
    <property type="term" value="F:zinc ion binding"/>
    <property type="evidence" value="ECO:0007669"/>
    <property type="project" value="UniProtKB-KW"/>
</dbReference>
<name>A0A212EXQ5_DANPL</name>
<dbReference type="InterPro" id="IPR007588">
    <property type="entry name" value="Znf_FLYWCH"/>
</dbReference>
<keyword evidence="3" id="KW-0862">Zinc</keyword>
<dbReference type="AlphaFoldDB" id="A0A212EXQ5"/>
<proteinExistence type="predicted"/>
<dbReference type="Gene3D" id="2.20.25.240">
    <property type="match status" value="1"/>
</dbReference>
<evidence type="ECO:0000313" key="6">
    <source>
        <dbReference type="Proteomes" id="UP000007151"/>
    </source>
</evidence>
<keyword evidence="2" id="KW-0863">Zinc-finger</keyword>
<dbReference type="EMBL" id="AGBW02011698">
    <property type="protein sequence ID" value="OWR46273.1"/>
    <property type="molecule type" value="Genomic_DNA"/>
</dbReference>
<evidence type="ECO:0000259" key="4">
    <source>
        <dbReference type="Pfam" id="PF04500"/>
    </source>
</evidence>
<keyword evidence="6" id="KW-1185">Reference proteome</keyword>
<dbReference type="Pfam" id="PF04500">
    <property type="entry name" value="FLYWCH"/>
    <property type="match status" value="1"/>
</dbReference>
<keyword evidence="1" id="KW-0479">Metal-binding</keyword>